<dbReference type="InterPro" id="IPR004274">
    <property type="entry name" value="FCP1_dom"/>
</dbReference>
<dbReference type="AlphaFoldDB" id="A0AAD2D640"/>
<dbReference type="EMBL" id="CAMPGE010024150">
    <property type="protein sequence ID" value="CAI2382012.1"/>
    <property type="molecule type" value="Genomic_DNA"/>
</dbReference>
<name>A0AAD2D640_EUPCR</name>
<feature type="compositionally biased region" description="Basic and acidic residues" evidence="2">
    <location>
        <begin position="719"/>
        <end position="730"/>
    </location>
</feature>
<dbReference type="InterPro" id="IPR023214">
    <property type="entry name" value="HAD_sf"/>
</dbReference>
<dbReference type="InterPro" id="IPR011948">
    <property type="entry name" value="Dullard_phosphatase"/>
</dbReference>
<feature type="compositionally biased region" description="Basic residues" evidence="2">
    <location>
        <begin position="513"/>
        <end position="523"/>
    </location>
</feature>
<feature type="region of interest" description="Disordered" evidence="2">
    <location>
        <begin position="803"/>
        <end position="869"/>
    </location>
</feature>
<comment type="caution">
    <text evidence="4">The sequence shown here is derived from an EMBL/GenBank/DDBJ whole genome shotgun (WGS) entry which is preliminary data.</text>
</comment>
<evidence type="ECO:0000313" key="4">
    <source>
        <dbReference type="EMBL" id="CAI2382012.1"/>
    </source>
</evidence>
<dbReference type="Gene3D" id="3.40.50.1000">
    <property type="entry name" value="HAD superfamily/HAD-like"/>
    <property type="match status" value="1"/>
</dbReference>
<protein>
    <recommendedName>
        <fullName evidence="3">FCP1 homology domain-containing protein</fullName>
    </recommendedName>
</protein>
<dbReference type="NCBIfam" id="TIGR02251">
    <property type="entry name" value="HIF-SF_euk"/>
    <property type="match status" value="1"/>
</dbReference>
<evidence type="ECO:0000259" key="3">
    <source>
        <dbReference type="PROSITE" id="PS50969"/>
    </source>
</evidence>
<feature type="region of interest" description="Disordered" evidence="2">
    <location>
        <begin position="579"/>
        <end position="642"/>
    </location>
</feature>
<sequence>MSESSLKLSKRLLNTKNSSRKCINYSTKTEATPRPKKAGSKKANLLNKTSNLLKAVNLKNSLDGQKGSTEALSKSSKKPEKRHAKPKAKLSKTKGAKVPKTQGNMQIGVTQANGLENEIVKIIEARITLDKQKAQRASKKVQPGAVIEVKNQSDLVSLLPDRNPDDQGKKTLVLDLDETLIHSVFKPVDDADIIIKIPDEVTDHEGNKYTLTNDIYVYKRPGVDMFLKRLSRYFELVIFTASIDKYANPVINALDTQKLCQHRLYREHCTYMYSVFIKDLTRLGRKMEDILILDNSPISYLFQKQNALPIKTWLDDRNDIELYKYLRPLEYLSRCEDVRNVITQIVDQESNQIDFELFDKIASKERNSGGVSQNLLPSTIGCTESSKRYSSETRDVIQNKIAFKALEQPKPPSRKNFSKIRCKNHVNMPPDLDDDFDEESTLLVKKAESSPIEDSNEELSQSFRKPVLSSQYSAMIPKRGIELSPKENLSTYSHHHKSSIEESKDKSSTSKDKSKKFMKKSTAKRHEIIKGGCFKASKKDPSMLKKLEKDSLSFTEGKFLGSHKSSLSQKEALVQSVYHKNGTKGSKPSRSRIQGICRNQSEKAKQKKRRYEETKQSNFLRTLEPPNAQVGQDVHPKTSKNSKSNKFGLAGVCSGIYKSKESLKTNTAISKSCLNGGTSKKGLDSSILADLEDKAKSRFIPNSHNSKRNEGHSLQVSEAKPRSAKKLDMKVRKRSLKVAQSLKDSPRGDVRNKYTATRRRMNISSKKNSAVRKLTSGKNKEHSMKADSRVVFLQNNMKLMVGSKKAVNRSQSDKNRKSSTKSNLSFKIPSKPNIKNLRQATSSMQSSSRSRVRAKRPDGSMEGKNFFGSKKNEARYKKLKKKCKPAIFMNRAIINLNNSRTNSESSQKRQSNSRERSIESAKSNKSAGYKSVKNGTK</sequence>
<feature type="region of interest" description="Disordered" evidence="2">
    <location>
        <begin position="59"/>
        <end position="103"/>
    </location>
</feature>
<feature type="compositionally biased region" description="Basic residues" evidence="2">
    <location>
        <begin position="412"/>
        <end position="424"/>
    </location>
</feature>
<feature type="compositionally biased region" description="Acidic residues" evidence="2">
    <location>
        <begin position="431"/>
        <end position="440"/>
    </location>
</feature>
<feature type="domain" description="FCP1 homology" evidence="3">
    <location>
        <begin position="165"/>
        <end position="332"/>
    </location>
</feature>
<feature type="compositionally biased region" description="Polar residues" evidence="2">
    <location>
        <begin position="59"/>
        <end position="74"/>
    </location>
</feature>
<dbReference type="GO" id="GO:0003723">
    <property type="term" value="F:RNA binding"/>
    <property type="evidence" value="ECO:0007669"/>
    <property type="project" value="UniProtKB-KW"/>
</dbReference>
<dbReference type="SUPFAM" id="SSF56784">
    <property type="entry name" value="HAD-like"/>
    <property type="match status" value="1"/>
</dbReference>
<gene>
    <name evidence="4" type="ORF">ECRASSUSDP1_LOCUS23479</name>
</gene>
<dbReference type="GO" id="GO:0016791">
    <property type="term" value="F:phosphatase activity"/>
    <property type="evidence" value="ECO:0007669"/>
    <property type="project" value="InterPro"/>
</dbReference>
<dbReference type="SMART" id="SM00577">
    <property type="entry name" value="CPDc"/>
    <property type="match status" value="1"/>
</dbReference>
<feature type="region of interest" description="Disordered" evidence="2">
    <location>
        <begin position="894"/>
        <end position="937"/>
    </location>
</feature>
<feature type="compositionally biased region" description="Basic and acidic residues" evidence="2">
    <location>
        <begin position="600"/>
        <end position="615"/>
    </location>
</feature>
<feature type="compositionally biased region" description="Polar residues" evidence="2">
    <location>
        <begin position="20"/>
        <end position="30"/>
    </location>
</feature>
<feature type="compositionally biased region" description="Basic residues" evidence="2">
    <location>
        <begin position="75"/>
        <end position="97"/>
    </location>
</feature>
<keyword evidence="1" id="KW-0694">RNA-binding</keyword>
<feature type="compositionally biased region" description="Polar residues" evidence="2">
    <location>
        <begin position="583"/>
        <end position="592"/>
    </location>
</feature>
<dbReference type="Pfam" id="PF03031">
    <property type="entry name" value="NIF"/>
    <property type="match status" value="1"/>
</dbReference>
<feature type="region of interest" description="Disordered" evidence="2">
    <location>
        <begin position="408"/>
        <end position="464"/>
    </location>
</feature>
<evidence type="ECO:0000313" key="5">
    <source>
        <dbReference type="Proteomes" id="UP001295684"/>
    </source>
</evidence>
<dbReference type="InterPro" id="IPR050365">
    <property type="entry name" value="TIM50"/>
</dbReference>
<feature type="region of interest" description="Disordered" evidence="2">
    <location>
        <begin position="489"/>
        <end position="524"/>
    </location>
</feature>
<evidence type="ECO:0000256" key="1">
    <source>
        <dbReference type="PROSITE-ProRule" id="PRU00182"/>
    </source>
</evidence>
<dbReference type="FunFam" id="3.40.50.1000:FF:000093">
    <property type="entry name" value="NLI interacting factor-like phosphatase family protein"/>
    <property type="match status" value="1"/>
</dbReference>
<feature type="compositionally biased region" description="Polar residues" evidence="2">
    <location>
        <begin position="895"/>
        <end position="910"/>
    </location>
</feature>
<keyword evidence="5" id="KW-1185">Reference proteome</keyword>
<dbReference type="PROSITE" id="PS50969">
    <property type="entry name" value="FCP1"/>
    <property type="match status" value="1"/>
</dbReference>
<feature type="region of interest" description="Disordered" evidence="2">
    <location>
        <begin position="1"/>
        <end position="46"/>
    </location>
</feature>
<feature type="region of interest" description="Disordered" evidence="2">
    <location>
        <begin position="698"/>
        <end position="730"/>
    </location>
</feature>
<dbReference type="CDD" id="cd07521">
    <property type="entry name" value="HAD_FCP1-like"/>
    <property type="match status" value="1"/>
</dbReference>
<feature type="compositionally biased region" description="Low complexity" evidence="2">
    <location>
        <begin position="1"/>
        <end position="17"/>
    </location>
</feature>
<dbReference type="PROSITE" id="PS50889">
    <property type="entry name" value="S4"/>
    <property type="match status" value="1"/>
</dbReference>
<organism evidence="4 5">
    <name type="scientific">Euplotes crassus</name>
    <dbReference type="NCBI Taxonomy" id="5936"/>
    <lineage>
        <taxon>Eukaryota</taxon>
        <taxon>Sar</taxon>
        <taxon>Alveolata</taxon>
        <taxon>Ciliophora</taxon>
        <taxon>Intramacronucleata</taxon>
        <taxon>Spirotrichea</taxon>
        <taxon>Hypotrichia</taxon>
        <taxon>Euplotida</taxon>
        <taxon>Euplotidae</taxon>
        <taxon>Moneuplotes</taxon>
    </lineage>
</organism>
<dbReference type="InterPro" id="IPR036412">
    <property type="entry name" value="HAD-like_sf"/>
</dbReference>
<accession>A0AAD2D640</accession>
<proteinExistence type="predicted"/>
<evidence type="ECO:0000256" key="2">
    <source>
        <dbReference type="SAM" id="MobiDB-lite"/>
    </source>
</evidence>
<reference evidence="4" key="1">
    <citation type="submission" date="2023-07" db="EMBL/GenBank/DDBJ databases">
        <authorList>
            <consortium name="AG Swart"/>
            <person name="Singh M."/>
            <person name="Singh A."/>
            <person name="Seah K."/>
            <person name="Emmerich C."/>
        </authorList>
    </citation>
    <scope>NUCLEOTIDE SEQUENCE</scope>
    <source>
        <strain evidence="4">DP1</strain>
    </source>
</reference>
<feature type="compositionally biased region" description="Basic and acidic residues" evidence="2">
    <location>
        <begin position="498"/>
        <end position="512"/>
    </location>
</feature>
<dbReference type="Proteomes" id="UP001295684">
    <property type="component" value="Unassembled WGS sequence"/>
</dbReference>
<dbReference type="PANTHER" id="PTHR12210">
    <property type="entry name" value="DULLARD PROTEIN PHOSPHATASE"/>
    <property type="match status" value="1"/>
</dbReference>